<dbReference type="Proteomes" id="UP000318521">
    <property type="component" value="Unassembled WGS sequence"/>
</dbReference>
<comment type="caution">
    <text evidence="10">The sequence shown here is derived from an EMBL/GenBank/DDBJ whole genome shotgun (WGS) entry which is preliminary data.</text>
</comment>
<comment type="catalytic activity">
    <reaction evidence="1 7">
        <text>[(1-&gt;4)-alpha-D-glucosyl](n) + ADP-alpha-D-glucose = [(1-&gt;4)-alpha-D-glucosyl](n+1) + ADP + H(+)</text>
        <dbReference type="Rhea" id="RHEA:18189"/>
        <dbReference type="Rhea" id="RHEA-COMP:9584"/>
        <dbReference type="Rhea" id="RHEA-COMP:9587"/>
        <dbReference type="ChEBI" id="CHEBI:15378"/>
        <dbReference type="ChEBI" id="CHEBI:15444"/>
        <dbReference type="ChEBI" id="CHEBI:57498"/>
        <dbReference type="ChEBI" id="CHEBI:456216"/>
        <dbReference type="EC" id="2.4.1.21"/>
    </reaction>
</comment>
<dbReference type="Pfam" id="PF00534">
    <property type="entry name" value="Glycos_transf_1"/>
    <property type="match status" value="1"/>
</dbReference>
<comment type="similarity">
    <text evidence="3 7">Belongs to the glycosyltransferase 1 family. Bacterial/plant glycogen synthase subfamily.</text>
</comment>
<dbReference type="PANTHER" id="PTHR45825:SF11">
    <property type="entry name" value="ALPHA AMYLASE DOMAIN-CONTAINING PROTEIN"/>
    <property type="match status" value="1"/>
</dbReference>
<evidence type="ECO:0000256" key="4">
    <source>
        <dbReference type="ARBA" id="ARBA00022676"/>
    </source>
</evidence>
<dbReference type="CDD" id="cd03791">
    <property type="entry name" value="GT5_Glycogen_synthase_DULL1-like"/>
    <property type="match status" value="1"/>
</dbReference>
<evidence type="ECO:0000313" key="11">
    <source>
        <dbReference type="Proteomes" id="UP000318521"/>
    </source>
</evidence>
<gene>
    <name evidence="7" type="primary">glgA</name>
    <name evidence="10" type="ORF">FN960_15185</name>
</gene>
<feature type="domain" description="Glycosyl transferase family 1" evidence="8">
    <location>
        <begin position="292"/>
        <end position="438"/>
    </location>
</feature>
<evidence type="ECO:0000256" key="7">
    <source>
        <dbReference type="HAMAP-Rule" id="MF_00484"/>
    </source>
</evidence>
<dbReference type="EC" id="2.4.1.21" evidence="7"/>
<dbReference type="InterPro" id="IPR001296">
    <property type="entry name" value="Glyco_trans_1"/>
</dbReference>
<dbReference type="OrthoDB" id="9808590at2"/>
<accession>A0A553ZWL4</accession>
<dbReference type="UniPathway" id="UPA00164"/>
<dbReference type="RefSeq" id="WP_143849690.1">
    <property type="nucleotide sequence ID" value="NZ_VLXZ01000009.1"/>
</dbReference>
<comment type="pathway">
    <text evidence="7">Glycan biosynthesis; glycogen biosynthesis.</text>
</comment>
<evidence type="ECO:0000313" key="10">
    <source>
        <dbReference type="EMBL" id="TSB45822.1"/>
    </source>
</evidence>
<reference evidence="10 11" key="1">
    <citation type="submission" date="2019-07" db="EMBL/GenBank/DDBJ databases">
        <authorList>
            <person name="Park Y.J."/>
            <person name="Jeong S.E."/>
            <person name="Jung H.S."/>
        </authorList>
    </citation>
    <scope>NUCLEOTIDE SEQUENCE [LARGE SCALE GENOMIC DNA]</scope>
    <source>
        <strain evidence="11">P16(2019)</strain>
    </source>
</reference>
<evidence type="ECO:0000256" key="1">
    <source>
        <dbReference type="ARBA" id="ARBA00001478"/>
    </source>
</evidence>
<evidence type="ECO:0000256" key="5">
    <source>
        <dbReference type="ARBA" id="ARBA00022679"/>
    </source>
</evidence>
<dbReference type="InterPro" id="IPR011835">
    <property type="entry name" value="GS/SS"/>
</dbReference>
<dbReference type="Gene3D" id="3.40.50.2000">
    <property type="entry name" value="Glycogen Phosphorylase B"/>
    <property type="match status" value="2"/>
</dbReference>
<dbReference type="PANTHER" id="PTHR45825">
    <property type="entry name" value="GRANULE-BOUND STARCH SYNTHASE 1, CHLOROPLASTIC/AMYLOPLASTIC"/>
    <property type="match status" value="1"/>
</dbReference>
<dbReference type="GO" id="GO:0005978">
    <property type="term" value="P:glycogen biosynthetic process"/>
    <property type="evidence" value="ECO:0007669"/>
    <property type="project" value="UniProtKB-UniRule"/>
</dbReference>
<feature type="domain" description="Starch synthase catalytic" evidence="9">
    <location>
        <begin position="7"/>
        <end position="236"/>
    </location>
</feature>
<dbReference type="GO" id="GO:0004373">
    <property type="term" value="F:alpha-1,4-glucan glucosyltransferase (UDP-glucose donor) activity"/>
    <property type="evidence" value="ECO:0007669"/>
    <property type="project" value="InterPro"/>
</dbReference>
<evidence type="ECO:0000259" key="8">
    <source>
        <dbReference type="Pfam" id="PF00534"/>
    </source>
</evidence>
<dbReference type="SUPFAM" id="SSF53756">
    <property type="entry name" value="UDP-Glycosyltransferase/glycogen phosphorylase"/>
    <property type="match status" value="1"/>
</dbReference>
<evidence type="ECO:0000256" key="3">
    <source>
        <dbReference type="ARBA" id="ARBA00010281"/>
    </source>
</evidence>
<dbReference type="AlphaFoldDB" id="A0A553ZWL4"/>
<protein>
    <recommendedName>
        <fullName evidence="7">Glycogen synthase</fullName>
        <ecNumber evidence="7">2.4.1.21</ecNumber>
    </recommendedName>
    <alternativeName>
        <fullName evidence="7">Starch [bacterial glycogen] synthase</fullName>
    </alternativeName>
</protein>
<evidence type="ECO:0000256" key="2">
    <source>
        <dbReference type="ARBA" id="ARBA00002764"/>
    </source>
</evidence>
<proteinExistence type="inferred from homology"/>
<organism evidence="10 11">
    <name type="scientific">Alkalicoccobacillus porphyridii</name>
    <dbReference type="NCBI Taxonomy" id="2597270"/>
    <lineage>
        <taxon>Bacteria</taxon>
        <taxon>Bacillati</taxon>
        <taxon>Bacillota</taxon>
        <taxon>Bacilli</taxon>
        <taxon>Bacillales</taxon>
        <taxon>Bacillaceae</taxon>
        <taxon>Alkalicoccobacillus</taxon>
    </lineage>
</organism>
<comment type="function">
    <text evidence="2 7">Synthesizes alpha-1,4-glucan chains using ADP-glucose.</text>
</comment>
<dbReference type="HAMAP" id="MF_00484">
    <property type="entry name" value="Glycogen_synth"/>
    <property type="match status" value="1"/>
</dbReference>
<dbReference type="InterPro" id="IPR013534">
    <property type="entry name" value="Starch_synth_cat_dom"/>
</dbReference>
<keyword evidence="6 7" id="KW-0320">Glycogen biosynthesis</keyword>
<feature type="binding site" evidence="7">
    <location>
        <position position="20"/>
    </location>
    <ligand>
        <name>ADP-alpha-D-glucose</name>
        <dbReference type="ChEBI" id="CHEBI:57498"/>
    </ligand>
</feature>
<dbReference type="Pfam" id="PF08323">
    <property type="entry name" value="Glyco_transf_5"/>
    <property type="match status" value="1"/>
</dbReference>
<keyword evidence="11" id="KW-1185">Reference proteome</keyword>
<keyword evidence="5 7" id="KW-0808">Transferase</keyword>
<dbReference type="GO" id="GO:0009011">
    <property type="term" value="F:alpha-1,4-glucan glucosyltransferase (ADP-glucose donor) activity"/>
    <property type="evidence" value="ECO:0007669"/>
    <property type="project" value="UniProtKB-UniRule"/>
</dbReference>
<evidence type="ECO:0000259" key="9">
    <source>
        <dbReference type="Pfam" id="PF08323"/>
    </source>
</evidence>
<dbReference type="EMBL" id="VLXZ01000009">
    <property type="protein sequence ID" value="TSB45822.1"/>
    <property type="molecule type" value="Genomic_DNA"/>
</dbReference>
<evidence type="ECO:0000256" key="6">
    <source>
        <dbReference type="ARBA" id="ARBA00023056"/>
    </source>
</evidence>
<dbReference type="NCBIfam" id="TIGR02095">
    <property type="entry name" value="glgA"/>
    <property type="match status" value="1"/>
</dbReference>
<keyword evidence="4 7" id="KW-0328">Glycosyltransferase</keyword>
<sequence length="499" mass="57250">MPTEYANIVHVATECTPFYKTGGLADVIGSLPQALKSSGDDLTVILPKFKQLPKQWSDQLTEIATLTVWVKWRKHLCSVYRLNHQDICYLFFDNPYYFHRDRLYGCDDDAERFAFFSHAVLEWLDQLEIKPVILHCHDWQTGLLPAYIRSKQWNHQIKTVFSIHNLAYQGQFPDSVFYELLHFDEQAYSILEMDGRINYLKSGVAEADKVTTVSPSYALEIQQPRYGQRLDALLRQRSDDLTGIINGIDLVAYNPKTDKDLVHPYQIRNDATEINKRSLQVEAGLSMSISTPLLAIVSRLVPEKGIDLLVETLHALLPQERVQMIVLGSGTHELEEKLFLLQHLYPSKLIFFHEFDEAKARRLYAGADMLLMPSLFEPCGLSQLIALRYGCVPIVRETGGLKDTIQNFNPYTGTGNGFTFNNMSAGEFYTVILKALSMFKNKQLWDKIILNGRSSKLDWTFSASLYHRLYEELGYRKEGKRLYAVQSKAIQRETVEPIS</sequence>
<name>A0A553ZWL4_9BACI</name>